<dbReference type="AlphaFoldDB" id="A0A8T1WBE3"/>
<sequence>MGCRCCCRPAPTPRREVLPGRLPSASYISAATAAASTLARIMEQGSRAQLDDAVVIPAQVRPDGIDAANRRVPFCMRVSAWYFRIAATSVTFAPGASYRRKTCPLAAGDLSARVEADGRTGVQLVDLRQCRGVRQRP</sequence>
<comment type="caution">
    <text evidence="1">The sequence shown here is derived from an EMBL/GenBank/DDBJ whole genome shotgun (WGS) entry which is preliminary data.</text>
</comment>
<reference evidence="1" key="1">
    <citation type="submission" date="2021-02" db="EMBL/GenBank/DDBJ databases">
        <authorList>
            <person name="Palmer J.M."/>
        </authorList>
    </citation>
    <scope>NUCLEOTIDE SEQUENCE</scope>
    <source>
        <strain evidence="1">SCRP734</strain>
    </source>
</reference>
<keyword evidence="2" id="KW-1185">Reference proteome</keyword>
<gene>
    <name evidence="1" type="ORF">PHYPSEUDO_010209</name>
</gene>
<name>A0A8T1WBE3_9STRA</name>
<proteinExistence type="predicted"/>
<evidence type="ECO:0000313" key="1">
    <source>
        <dbReference type="EMBL" id="KAG7389564.1"/>
    </source>
</evidence>
<dbReference type="Proteomes" id="UP000694044">
    <property type="component" value="Unassembled WGS sequence"/>
</dbReference>
<protein>
    <submittedName>
        <fullName evidence="1">Uncharacterized protein</fullName>
    </submittedName>
</protein>
<organism evidence="1 2">
    <name type="scientific">Phytophthora pseudosyringae</name>
    <dbReference type="NCBI Taxonomy" id="221518"/>
    <lineage>
        <taxon>Eukaryota</taxon>
        <taxon>Sar</taxon>
        <taxon>Stramenopiles</taxon>
        <taxon>Oomycota</taxon>
        <taxon>Peronosporomycetes</taxon>
        <taxon>Peronosporales</taxon>
        <taxon>Peronosporaceae</taxon>
        <taxon>Phytophthora</taxon>
    </lineage>
</organism>
<evidence type="ECO:0000313" key="2">
    <source>
        <dbReference type="Proteomes" id="UP000694044"/>
    </source>
</evidence>
<dbReference type="EMBL" id="JAGDFM010000043">
    <property type="protein sequence ID" value="KAG7389564.1"/>
    <property type="molecule type" value="Genomic_DNA"/>
</dbReference>
<accession>A0A8T1WBE3</accession>